<dbReference type="EMBL" id="LLXE01000033">
    <property type="protein sequence ID" value="KUM65108.1"/>
    <property type="molecule type" value="Genomic_DNA"/>
</dbReference>
<gene>
    <name evidence="2" type="ORF">ACN42_g1944</name>
</gene>
<keyword evidence="1" id="KW-0812">Transmembrane</keyword>
<organism evidence="2 3">
    <name type="scientific">Penicillium freii</name>
    <dbReference type="NCBI Taxonomy" id="48697"/>
    <lineage>
        <taxon>Eukaryota</taxon>
        <taxon>Fungi</taxon>
        <taxon>Dikarya</taxon>
        <taxon>Ascomycota</taxon>
        <taxon>Pezizomycotina</taxon>
        <taxon>Eurotiomycetes</taxon>
        <taxon>Eurotiomycetidae</taxon>
        <taxon>Eurotiales</taxon>
        <taxon>Aspergillaceae</taxon>
        <taxon>Penicillium</taxon>
    </lineage>
</organism>
<keyword evidence="1" id="KW-1133">Transmembrane helix</keyword>
<protein>
    <submittedName>
        <fullName evidence="2">Uncharacterized protein</fullName>
    </submittedName>
</protein>
<dbReference type="OrthoDB" id="4340128at2759"/>
<comment type="caution">
    <text evidence="2">The sequence shown here is derived from an EMBL/GenBank/DDBJ whole genome shotgun (WGS) entry which is preliminary data.</text>
</comment>
<feature type="transmembrane region" description="Helical" evidence="1">
    <location>
        <begin position="30"/>
        <end position="50"/>
    </location>
</feature>
<evidence type="ECO:0000313" key="3">
    <source>
        <dbReference type="Proteomes" id="UP000055045"/>
    </source>
</evidence>
<dbReference type="Proteomes" id="UP000055045">
    <property type="component" value="Unassembled WGS sequence"/>
</dbReference>
<keyword evidence="1" id="KW-0472">Membrane</keyword>
<name>A0A124GSP9_PENFR</name>
<evidence type="ECO:0000256" key="1">
    <source>
        <dbReference type="SAM" id="Phobius"/>
    </source>
</evidence>
<evidence type="ECO:0000313" key="2">
    <source>
        <dbReference type="EMBL" id="KUM65108.1"/>
    </source>
</evidence>
<sequence>MIPGGAVNNTPRSCVPGFRLLVCYLKMHCIAELFTLFLLPIGICRVSFIIKTQYRLNRKGLLLSNCGSAGGGLRMQLAF</sequence>
<reference evidence="2 3" key="1">
    <citation type="submission" date="2015-10" db="EMBL/GenBank/DDBJ databases">
        <title>Genome sequencing of Penicillium freii.</title>
        <authorList>
            <person name="Nguyen H.D."/>
            <person name="Visagie C.M."/>
            <person name="Seifert K.A."/>
        </authorList>
    </citation>
    <scope>NUCLEOTIDE SEQUENCE [LARGE SCALE GENOMIC DNA]</scope>
    <source>
        <strain evidence="2 3">DAOM 242723</strain>
    </source>
</reference>
<accession>A0A124GSP9</accession>
<keyword evidence="3" id="KW-1185">Reference proteome</keyword>
<proteinExistence type="predicted"/>
<dbReference type="AlphaFoldDB" id="A0A124GSP9"/>